<dbReference type="PANTHER" id="PTHR12730:SF0">
    <property type="entry name" value="PROTEIN SDA1 HOMOLOG"/>
    <property type="match status" value="1"/>
</dbReference>
<evidence type="ECO:0000313" key="5">
    <source>
        <dbReference type="Proteomes" id="UP001151699"/>
    </source>
</evidence>
<dbReference type="InterPro" id="IPR012977">
    <property type="entry name" value="SDA1_N"/>
</dbReference>
<dbReference type="OrthoDB" id="2196187at2759"/>
<dbReference type="InterPro" id="IPR013320">
    <property type="entry name" value="ConA-like_dom_sf"/>
</dbReference>
<feature type="domain" description="SPRY" evidence="3">
    <location>
        <begin position="520"/>
        <end position="890"/>
    </location>
</feature>
<dbReference type="GO" id="GO:0042273">
    <property type="term" value="P:ribosomal large subunit biogenesis"/>
    <property type="evidence" value="ECO:0007669"/>
    <property type="project" value="InterPro"/>
</dbReference>
<reference evidence="4" key="1">
    <citation type="submission" date="2022-07" db="EMBL/GenBank/DDBJ databases">
        <authorList>
            <person name="Trinca V."/>
            <person name="Uliana J.V.C."/>
            <person name="Torres T.T."/>
            <person name="Ward R.J."/>
            <person name="Monesi N."/>
        </authorList>
    </citation>
    <scope>NUCLEOTIDE SEQUENCE</scope>
    <source>
        <strain evidence="4">HSMRA1968</strain>
        <tissue evidence="4">Whole embryos</tissue>
    </source>
</reference>
<comment type="caution">
    <text evidence="4">The sequence shown here is derived from an EMBL/GenBank/DDBJ whole genome shotgun (WGS) entry which is preliminary data.</text>
</comment>
<dbReference type="Proteomes" id="UP001151699">
    <property type="component" value="Chromosome X"/>
</dbReference>
<feature type="compositionally biased region" description="Basic and acidic residues" evidence="2">
    <location>
        <begin position="651"/>
        <end position="663"/>
    </location>
</feature>
<dbReference type="CDD" id="cd12872">
    <property type="entry name" value="SPRY_Ash2"/>
    <property type="match status" value="1"/>
</dbReference>
<dbReference type="InterPro" id="IPR027312">
    <property type="entry name" value="Sda1"/>
</dbReference>
<proteinExistence type="predicted"/>
<evidence type="ECO:0000259" key="3">
    <source>
        <dbReference type="SMART" id="SM00449"/>
    </source>
</evidence>
<keyword evidence="1" id="KW-0175">Coiled coil</keyword>
<evidence type="ECO:0000256" key="1">
    <source>
        <dbReference type="SAM" id="Coils"/>
    </source>
</evidence>
<dbReference type="InterPro" id="IPR003877">
    <property type="entry name" value="SPRY_dom"/>
</dbReference>
<accession>A0A9Q0RZI1</accession>
<feature type="compositionally biased region" description="Basic and acidic residues" evidence="2">
    <location>
        <begin position="748"/>
        <end position="762"/>
    </location>
</feature>
<dbReference type="SMART" id="SM00449">
    <property type="entry name" value="SPRY"/>
    <property type="match status" value="1"/>
</dbReference>
<name>A0A9Q0RZI1_9DIPT</name>
<keyword evidence="5" id="KW-1185">Reference proteome</keyword>
<protein>
    <submittedName>
        <fullName evidence="4">Protein SDA1 like</fullName>
    </submittedName>
</protein>
<dbReference type="EMBL" id="WJQU01000003">
    <property type="protein sequence ID" value="KAJ6638251.1"/>
    <property type="molecule type" value="Genomic_DNA"/>
</dbReference>
<feature type="compositionally biased region" description="Polar residues" evidence="2">
    <location>
        <begin position="640"/>
        <end position="650"/>
    </location>
</feature>
<feature type="coiled-coil region" evidence="1">
    <location>
        <begin position="144"/>
        <end position="171"/>
    </location>
</feature>
<evidence type="ECO:0000313" key="4">
    <source>
        <dbReference type="EMBL" id="KAJ6638251.1"/>
    </source>
</evidence>
<organism evidence="4 5">
    <name type="scientific">Pseudolycoriella hygida</name>
    <dbReference type="NCBI Taxonomy" id="35572"/>
    <lineage>
        <taxon>Eukaryota</taxon>
        <taxon>Metazoa</taxon>
        <taxon>Ecdysozoa</taxon>
        <taxon>Arthropoda</taxon>
        <taxon>Hexapoda</taxon>
        <taxon>Insecta</taxon>
        <taxon>Pterygota</taxon>
        <taxon>Neoptera</taxon>
        <taxon>Endopterygota</taxon>
        <taxon>Diptera</taxon>
        <taxon>Nematocera</taxon>
        <taxon>Sciaroidea</taxon>
        <taxon>Sciaridae</taxon>
        <taxon>Pseudolycoriella</taxon>
    </lineage>
</organism>
<dbReference type="SUPFAM" id="SSF49899">
    <property type="entry name" value="Concanavalin A-like lectins/glucanases"/>
    <property type="match status" value="1"/>
</dbReference>
<evidence type="ECO:0000256" key="2">
    <source>
        <dbReference type="SAM" id="MobiDB-lite"/>
    </source>
</evidence>
<gene>
    <name evidence="4" type="primary">Mys45A</name>
    <name evidence="4" type="ORF">Bhyg_10984</name>
</gene>
<feature type="compositionally biased region" description="Polar residues" evidence="2">
    <location>
        <begin position="669"/>
        <end position="680"/>
    </location>
</feature>
<dbReference type="Pfam" id="PF00622">
    <property type="entry name" value="SPRY"/>
    <property type="match status" value="1"/>
</dbReference>
<dbReference type="PANTHER" id="PTHR12730">
    <property type="entry name" value="HSDA/SDA1-RELATED"/>
    <property type="match status" value="1"/>
</dbReference>
<dbReference type="GO" id="GO:0000055">
    <property type="term" value="P:ribosomal large subunit export from nucleus"/>
    <property type="evidence" value="ECO:0007669"/>
    <property type="project" value="InterPro"/>
</dbReference>
<sequence>MRNMKHNNQLPNNLPQLQNLIKRDPDSYRDEFRQQYRHFQSLVEIFRFDPSQENKSLDELVIFLAQDSNPKAAKMSIDIMIELYKKNIWNDAKTVNAIANVGCFSKVTKVMVASLKFFLGTDPDEKNSDSESENEPDLKNAILVNRVNKKTKKRQKQLKEIKKQVVKAKKKKSKAESFNFSGVHLIHNPQGMAENLFKQLQAQNERFEVKLLHLDVISRLIGIHDLFLFSFYPYITRFLQPHQRQVTRILQFAAQASHELVPGEVIEPVLKTIAYNFITERNSSDVMAIGLNATREICSRCPLSMGEDLLRDLVMYKTYKEKSVMMAARSLMTLYRERLPALLHRKDRGRPTEAQMENKPKGYGEVVAFDSIPGAEVLLKESEQIDMSDDPDGSESEEGWVDGQMYGLLSMDLTQIKPNYDAMVKGGTLRISDDGYAQASLTKGGRYNKRKLPNAEYGPAGKKGRPAGDISSNVKLPAHGYPLEHPFNKDGYRYILAEPDPHAPFRQEFDESADWAVVTRGSWYYEVTIEEMPEGAATRLGWGQEYANLQAPLGYDKFGYSWRSQKGTKFHESNGKSYSSGYGEGDTLGFLIVLPQTSQNLNYMPNTFKDRMHDRVEDLICEQSLADMISRRERHRNSSKSRSNGQNDSLASEKVEIRAKDSDGVGVNVNEQSENASSENRLLRTVDGNVANVQDVSNESNTLADKASADKIQSGIIGYVDRDIHRGHRKPLSDPTASPAQRSTRSRSSLEKSPRSKRSKSESRRRRERKMIAAGEFEVRQANETLMRYLRQCTEINDASLSGELEIDKNIEDRRVHRKTRSQRERRNVQLNKLNGSRERMSANGLTSILSDLVDDIIPNNGEIYNPFTPVISPTEGPPARIEKMFVQTSRNRYRSVDHDIYKKHSEHDIEGNIMDLCRMSLSNAAESISFKWIIIRKK</sequence>
<dbReference type="Pfam" id="PF08158">
    <property type="entry name" value="SDA1_HEAT"/>
    <property type="match status" value="1"/>
</dbReference>
<dbReference type="Gene3D" id="2.60.120.920">
    <property type="match status" value="1"/>
</dbReference>
<dbReference type="InterPro" id="IPR043136">
    <property type="entry name" value="B30.2/SPRY_sf"/>
</dbReference>
<dbReference type="GO" id="GO:0005730">
    <property type="term" value="C:nucleolus"/>
    <property type="evidence" value="ECO:0007669"/>
    <property type="project" value="TreeGrafter"/>
</dbReference>
<feature type="region of interest" description="Disordered" evidence="2">
    <location>
        <begin position="631"/>
        <end position="682"/>
    </location>
</feature>
<feature type="region of interest" description="Disordered" evidence="2">
    <location>
        <begin position="722"/>
        <end position="769"/>
    </location>
</feature>
<dbReference type="AlphaFoldDB" id="A0A9Q0RZI1"/>